<keyword evidence="1" id="KW-1133">Transmembrane helix</keyword>
<keyword evidence="1" id="KW-0472">Membrane</keyword>
<dbReference type="PANTHER" id="PTHR41324">
    <property type="entry name" value="MEMBRANE PROTEIN-RELATED"/>
    <property type="match status" value="1"/>
</dbReference>
<evidence type="ECO:0000313" key="3">
    <source>
        <dbReference type="Proteomes" id="UP000001732"/>
    </source>
</evidence>
<evidence type="ECO:0000256" key="1">
    <source>
        <dbReference type="SAM" id="Phobius"/>
    </source>
</evidence>
<dbReference type="EMBL" id="CP001145">
    <property type="protein sequence ID" value="ACI17842.1"/>
    <property type="molecule type" value="Genomic_DNA"/>
</dbReference>
<dbReference type="AlphaFoldDB" id="B5Y877"/>
<name>B5Y877_COPPD</name>
<dbReference type="RefSeq" id="WP_012544493.1">
    <property type="nucleotide sequence ID" value="NC_011295.1"/>
</dbReference>
<accession>B5Y877</accession>
<feature type="transmembrane region" description="Helical" evidence="1">
    <location>
        <begin position="302"/>
        <end position="321"/>
    </location>
</feature>
<dbReference type="Gene3D" id="1.10.1760.20">
    <property type="match status" value="1"/>
</dbReference>
<protein>
    <recommendedName>
        <fullName evidence="4">DUF2232 domain-containing protein</fullName>
    </recommendedName>
</protein>
<proteinExistence type="predicted"/>
<feature type="transmembrane region" description="Helical" evidence="1">
    <location>
        <begin position="269"/>
        <end position="290"/>
    </location>
</feature>
<dbReference type="Pfam" id="PF09991">
    <property type="entry name" value="DUF2232"/>
    <property type="match status" value="1"/>
</dbReference>
<feature type="transmembrane region" description="Helical" evidence="1">
    <location>
        <begin position="197"/>
        <end position="218"/>
    </location>
</feature>
<dbReference type="KEGG" id="cpo:COPRO5265_0619"/>
<dbReference type="Proteomes" id="UP000001732">
    <property type="component" value="Chromosome"/>
</dbReference>
<reference evidence="2 3" key="2">
    <citation type="journal article" date="2014" name="Genome Announc.">
        <title>Complete Genome Sequence of Coprothermobacter proteolyticus DSM 5265.</title>
        <authorList>
            <person name="Alexiev A."/>
            <person name="Coil D.A."/>
            <person name="Badger J.H."/>
            <person name="Enticknap J."/>
            <person name="Ward N."/>
            <person name="Robb F.T."/>
            <person name="Eisen J.A."/>
        </authorList>
    </citation>
    <scope>NUCLEOTIDE SEQUENCE [LARGE SCALE GENOMIC DNA]</scope>
    <source>
        <strain evidence="3">ATCC 35245 / DSM 5265 / OCM 4 / BT</strain>
    </source>
</reference>
<feature type="transmembrane region" description="Helical" evidence="1">
    <location>
        <begin position="52"/>
        <end position="70"/>
    </location>
</feature>
<keyword evidence="1" id="KW-0812">Transmembrane</keyword>
<dbReference type="OrthoDB" id="2987886at2"/>
<gene>
    <name evidence="2" type="ordered locus">COPRO5265_0619</name>
</gene>
<dbReference type="STRING" id="309798.COPRO5265_0619"/>
<feature type="transmembrane region" description="Helical" evidence="1">
    <location>
        <begin position="12"/>
        <end position="40"/>
    </location>
</feature>
<evidence type="ECO:0008006" key="4">
    <source>
        <dbReference type="Google" id="ProtNLM"/>
    </source>
</evidence>
<dbReference type="eggNOG" id="COG4241">
    <property type="taxonomic scope" value="Bacteria"/>
</dbReference>
<feature type="transmembrane region" description="Helical" evidence="1">
    <location>
        <begin position="238"/>
        <end position="257"/>
    </location>
</feature>
<dbReference type="HOGENOM" id="CLU_836034_0_0_9"/>
<keyword evidence="3" id="KW-1185">Reference proteome</keyword>
<dbReference type="PANTHER" id="PTHR41324:SF1">
    <property type="entry name" value="DUF2232 DOMAIN-CONTAINING PROTEIN"/>
    <property type="match status" value="1"/>
</dbReference>
<dbReference type="InterPro" id="IPR018710">
    <property type="entry name" value="DUF2232"/>
</dbReference>
<evidence type="ECO:0000313" key="2">
    <source>
        <dbReference type="EMBL" id="ACI17842.1"/>
    </source>
</evidence>
<sequence>MRQDSTKAIVESGLMSALAVILVLMGWYLPVVGALISLIAPLPFLVVSAKHGLRYGAITVAVSALISYFLTGDPLIIVSVVLSLGSIGLALGWAVSHGYSAERTLLLGAAVFVIVTTLILYGSQLILHQNILKEMADVMRQSASMLESRFAGTGTATGGMTATTATTATGATSTATSSLKGIAESYKQYADTLESGLMTPALILLGSVLLAFYNYIILKPFAQRLGVALPNLPTMQEIRLPALGVWFIPAALLLMVIKSSYTAFLGFNLYVIGLYYLIFCGMFYLCRILLGEKDNKFVKALFIIGLVFPYFPQVYFLFGIYDCIMRLLRREG</sequence>
<feature type="transmembrane region" description="Helical" evidence="1">
    <location>
        <begin position="75"/>
        <end position="94"/>
    </location>
</feature>
<organism evidence="2 3">
    <name type="scientific">Coprothermobacter proteolyticus (strain ATCC 35245 / DSM 5265 / OCM 4 / BT)</name>
    <dbReference type="NCBI Taxonomy" id="309798"/>
    <lineage>
        <taxon>Bacteria</taxon>
        <taxon>Pseudomonadati</taxon>
        <taxon>Coprothermobacterota</taxon>
        <taxon>Coprothermobacteria</taxon>
        <taxon>Coprothermobacterales</taxon>
        <taxon>Coprothermobacteraceae</taxon>
        <taxon>Coprothermobacter</taxon>
    </lineage>
</organism>
<reference evidence="3" key="1">
    <citation type="submission" date="2008-08" db="EMBL/GenBank/DDBJ databases">
        <title>The complete genome sequence of Coprothermobacter proteolyticus strain ATCC 5245 / DSM 5265 / BT.</title>
        <authorList>
            <person name="Dodson R.J."/>
            <person name="Durkin A.S."/>
            <person name="Wu M."/>
            <person name="Eisen J."/>
            <person name="Sutton G."/>
        </authorList>
    </citation>
    <scope>NUCLEOTIDE SEQUENCE [LARGE SCALE GENOMIC DNA]</scope>
    <source>
        <strain evidence="3">ATCC 35245 / DSM 5265 / OCM 4 / BT</strain>
    </source>
</reference>
<feature type="transmembrane region" description="Helical" evidence="1">
    <location>
        <begin position="106"/>
        <end position="127"/>
    </location>
</feature>